<protein>
    <submittedName>
        <fullName evidence="7">TraR/DksA family transcriptional regulator</fullName>
    </submittedName>
</protein>
<dbReference type="AlphaFoldDB" id="A0A520S3K6"/>
<gene>
    <name evidence="7" type="ORF">EVA69_02255</name>
</gene>
<keyword evidence="5" id="KW-0175">Coiled coil</keyword>
<dbReference type="Gene3D" id="1.20.120.910">
    <property type="entry name" value="DksA, coiled-coil domain"/>
    <property type="match status" value="1"/>
</dbReference>
<evidence type="ECO:0000313" key="8">
    <source>
        <dbReference type="Proteomes" id="UP000320404"/>
    </source>
</evidence>
<feature type="zinc finger region" description="dksA C4-type" evidence="4">
    <location>
        <begin position="88"/>
        <end position="112"/>
    </location>
</feature>
<keyword evidence="3" id="KW-0862">Zinc</keyword>
<dbReference type="Pfam" id="PF01258">
    <property type="entry name" value="zf-dskA_traR"/>
    <property type="match status" value="1"/>
</dbReference>
<dbReference type="GO" id="GO:0008270">
    <property type="term" value="F:zinc ion binding"/>
    <property type="evidence" value="ECO:0007669"/>
    <property type="project" value="UniProtKB-KW"/>
</dbReference>
<dbReference type="InterPro" id="IPR000962">
    <property type="entry name" value="Znf_DskA_TraR"/>
</dbReference>
<dbReference type="PANTHER" id="PTHR33823:SF4">
    <property type="entry name" value="GENERAL STRESS PROTEIN 16O"/>
    <property type="match status" value="1"/>
</dbReference>
<reference evidence="7 8" key="1">
    <citation type="submission" date="2019-02" db="EMBL/GenBank/DDBJ databases">
        <title>Prokaryotic population dynamics and viral predation in marine succession experiment using metagenomics: the confinement effect.</title>
        <authorList>
            <person name="Haro-Moreno J.M."/>
            <person name="Rodriguez-Valera F."/>
            <person name="Lopez-Perez M."/>
        </authorList>
    </citation>
    <scope>NUCLEOTIDE SEQUENCE [LARGE SCALE GENOMIC DNA]</scope>
    <source>
        <strain evidence="7">MED-G158</strain>
    </source>
</reference>
<evidence type="ECO:0000256" key="5">
    <source>
        <dbReference type="SAM" id="Coils"/>
    </source>
</evidence>
<evidence type="ECO:0000256" key="4">
    <source>
        <dbReference type="PROSITE-ProRule" id="PRU00510"/>
    </source>
</evidence>
<dbReference type="PANTHER" id="PTHR33823">
    <property type="entry name" value="RNA POLYMERASE-BINDING TRANSCRIPTION FACTOR DKSA-RELATED"/>
    <property type="match status" value="1"/>
</dbReference>
<accession>A0A520S3K6</accession>
<keyword evidence="1" id="KW-0479">Metal-binding</keyword>
<dbReference type="SUPFAM" id="SSF57716">
    <property type="entry name" value="Glucocorticoid receptor-like (DNA-binding domain)"/>
    <property type="match status" value="1"/>
</dbReference>
<dbReference type="EMBL" id="SHAH01000020">
    <property type="protein sequence ID" value="RZO77041.1"/>
    <property type="molecule type" value="Genomic_DNA"/>
</dbReference>
<evidence type="ECO:0000256" key="1">
    <source>
        <dbReference type="ARBA" id="ARBA00022723"/>
    </source>
</evidence>
<name>A0A520S3K6_9GAMM</name>
<sequence length="119" mass="13019">MDELTEAQAQALHAALLALKEQLEQQLQQAESAAKPVQLDQTLLGRVSRMDAMQQQSVALSTKGHANVTLKKVLAALNAHAKGEYGYCRRCDEPIGFGRLQAQPESSLCLKCQSQIDDQ</sequence>
<keyword evidence="2" id="KW-0863">Zinc-finger</keyword>
<feature type="domain" description="Zinc finger DksA/TraR C4-type" evidence="6">
    <location>
        <begin position="83"/>
        <end position="114"/>
    </location>
</feature>
<evidence type="ECO:0000313" key="7">
    <source>
        <dbReference type="EMBL" id="RZO77041.1"/>
    </source>
</evidence>
<feature type="coiled-coil region" evidence="5">
    <location>
        <begin position="6"/>
        <end position="40"/>
    </location>
</feature>
<evidence type="ECO:0000256" key="2">
    <source>
        <dbReference type="ARBA" id="ARBA00022771"/>
    </source>
</evidence>
<evidence type="ECO:0000259" key="6">
    <source>
        <dbReference type="Pfam" id="PF01258"/>
    </source>
</evidence>
<dbReference type="Proteomes" id="UP000320404">
    <property type="component" value="Unassembled WGS sequence"/>
</dbReference>
<organism evidence="7 8">
    <name type="scientific">OM182 bacterium</name>
    <dbReference type="NCBI Taxonomy" id="2510334"/>
    <lineage>
        <taxon>Bacteria</taxon>
        <taxon>Pseudomonadati</taxon>
        <taxon>Pseudomonadota</taxon>
        <taxon>Gammaproteobacteria</taxon>
        <taxon>OMG group</taxon>
        <taxon>OM182 clade</taxon>
    </lineage>
</organism>
<comment type="caution">
    <text evidence="7">The sequence shown here is derived from an EMBL/GenBank/DDBJ whole genome shotgun (WGS) entry which is preliminary data.</text>
</comment>
<evidence type="ECO:0000256" key="3">
    <source>
        <dbReference type="ARBA" id="ARBA00022833"/>
    </source>
</evidence>
<proteinExistence type="predicted"/>
<dbReference type="PROSITE" id="PS51128">
    <property type="entry name" value="ZF_DKSA_2"/>
    <property type="match status" value="1"/>
</dbReference>